<proteinExistence type="predicted"/>
<dbReference type="EMBL" id="JAVDYF010000001">
    <property type="protein sequence ID" value="MDR7355625.1"/>
    <property type="molecule type" value="Genomic_DNA"/>
</dbReference>
<keyword evidence="2" id="KW-1185">Reference proteome</keyword>
<organism evidence="1 2">
    <name type="scientific">Corynebacterium felinum</name>
    <dbReference type="NCBI Taxonomy" id="131318"/>
    <lineage>
        <taxon>Bacteria</taxon>
        <taxon>Bacillati</taxon>
        <taxon>Actinomycetota</taxon>
        <taxon>Actinomycetes</taxon>
        <taxon>Mycobacteriales</taxon>
        <taxon>Corynebacteriaceae</taxon>
        <taxon>Corynebacterium</taxon>
    </lineage>
</organism>
<dbReference type="RefSeq" id="WP_277103178.1">
    <property type="nucleotide sequence ID" value="NZ_BAAAJS010000051.1"/>
</dbReference>
<protein>
    <recommendedName>
        <fullName evidence="3">FCS-type domain-containing protein</fullName>
    </recommendedName>
</protein>
<name>A0ABU2BAF1_9CORY</name>
<dbReference type="Proteomes" id="UP001183619">
    <property type="component" value="Unassembled WGS sequence"/>
</dbReference>
<comment type="caution">
    <text evidence="1">The sequence shown here is derived from an EMBL/GenBank/DDBJ whole genome shotgun (WGS) entry which is preliminary data.</text>
</comment>
<reference evidence="1 2" key="1">
    <citation type="submission" date="2023-07" db="EMBL/GenBank/DDBJ databases">
        <title>Sequencing the genomes of 1000 actinobacteria strains.</title>
        <authorList>
            <person name="Klenk H.-P."/>
        </authorList>
    </citation>
    <scope>NUCLEOTIDE SEQUENCE [LARGE SCALE GENOMIC DNA]</scope>
    <source>
        <strain evidence="1 2">DSM 44508</strain>
    </source>
</reference>
<gene>
    <name evidence="1" type="ORF">J2S37_002163</name>
</gene>
<evidence type="ECO:0000313" key="1">
    <source>
        <dbReference type="EMBL" id="MDR7355625.1"/>
    </source>
</evidence>
<evidence type="ECO:0008006" key="3">
    <source>
        <dbReference type="Google" id="ProtNLM"/>
    </source>
</evidence>
<accession>A0ABU2BAF1</accession>
<sequence length="110" mass="12383">MAVQRQPTCEWCGKDLGATTRGRPRKFCSQSCRQRAYEQRNAVSGTQIPASAVIIQPDKADRLLDSLFELRCAAEDIKTAAAEGCEPQEMQQLCEELVDLARDIEKLRLR</sequence>
<evidence type="ECO:0000313" key="2">
    <source>
        <dbReference type="Proteomes" id="UP001183619"/>
    </source>
</evidence>